<evidence type="ECO:0000259" key="1">
    <source>
        <dbReference type="Pfam" id="PF18495"/>
    </source>
</evidence>
<dbReference type="RefSeq" id="WP_345357922.1">
    <property type="nucleotide sequence ID" value="NZ_BAABHJ010000016.1"/>
</dbReference>
<dbReference type="InterPro" id="IPR033788">
    <property type="entry name" value="VbhA-like"/>
</dbReference>
<accession>A0ABP8TQE3</accession>
<reference evidence="3" key="1">
    <citation type="journal article" date="2019" name="Int. J. Syst. Evol. Microbiol.">
        <title>The Global Catalogue of Microorganisms (GCM) 10K type strain sequencing project: providing services to taxonomists for standard genome sequencing and annotation.</title>
        <authorList>
            <consortium name="The Broad Institute Genomics Platform"/>
            <consortium name="The Broad Institute Genome Sequencing Center for Infectious Disease"/>
            <person name="Wu L."/>
            <person name="Ma J."/>
        </authorList>
    </citation>
    <scope>NUCLEOTIDE SEQUENCE [LARGE SCALE GENOMIC DNA]</scope>
    <source>
        <strain evidence="3">JCM 17938</strain>
    </source>
</reference>
<dbReference type="Pfam" id="PF18495">
    <property type="entry name" value="VbhA"/>
    <property type="match status" value="1"/>
</dbReference>
<gene>
    <name evidence="2" type="ORF">GCM10023195_45950</name>
</gene>
<evidence type="ECO:0000313" key="2">
    <source>
        <dbReference type="EMBL" id="GAA4610891.1"/>
    </source>
</evidence>
<protein>
    <recommendedName>
        <fullName evidence="1">Antitoxin VbhA domain-containing protein</fullName>
    </recommendedName>
</protein>
<dbReference type="EMBL" id="BAABHJ010000016">
    <property type="protein sequence ID" value="GAA4610891.1"/>
    <property type="molecule type" value="Genomic_DNA"/>
</dbReference>
<evidence type="ECO:0000313" key="3">
    <source>
        <dbReference type="Proteomes" id="UP001500212"/>
    </source>
</evidence>
<feature type="domain" description="Antitoxin VbhA" evidence="1">
    <location>
        <begin position="62"/>
        <end position="107"/>
    </location>
</feature>
<comment type="caution">
    <text evidence="2">The sequence shown here is derived from an EMBL/GenBank/DDBJ whole genome shotgun (WGS) entry which is preliminary data.</text>
</comment>
<name>A0ABP8TQE3_9ACTN</name>
<proteinExistence type="predicted"/>
<dbReference type="InterPro" id="IPR041535">
    <property type="entry name" value="VbhA"/>
</dbReference>
<dbReference type="Gene3D" id="1.10.8.1050">
    <property type="entry name" value="Antitoxin VbhA-like"/>
    <property type="match status" value="1"/>
</dbReference>
<dbReference type="InterPro" id="IPR043038">
    <property type="entry name" value="VbhA_sf"/>
</dbReference>
<sequence length="112" mass="12904">MTSFALSVHPLSEVRRRLSETVARFRREGASAEPVVFGSQRKPEAVLLPYAAYEEFVEYKRRRRALDLAEGSIRAEGLVPSAEAVARAERWARGEISETDMYEETLRQYRRL</sequence>
<dbReference type="InterPro" id="IPR036633">
    <property type="entry name" value="Prn/Lys/Arg_de-COase_C_sf"/>
</dbReference>
<organism evidence="2 3">
    <name type="scientific">Actinoallomurus liliacearum</name>
    <dbReference type="NCBI Taxonomy" id="1080073"/>
    <lineage>
        <taxon>Bacteria</taxon>
        <taxon>Bacillati</taxon>
        <taxon>Actinomycetota</taxon>
        <taxon>Actinomycetes</taxon>
        <taxon>Streptosporangiales</taxon>
        <taxon>Thermomonosporaceae</taxon>
        <taxon>Actinoallomurus</taxon>
    </lineage>
</organism>
<dbReference type="CDD" id="cd11586">
    <property type="entry name" value="VbhA_like"/>
    <property type="match status" value="1"/>
</dbReference>
<dbReference type="SUPFAM" id="SSF55904">
    <property type="entry name" value="Ornithine decarboxylase C-terminal domain"/>
    <property type="match status" value="1"/>
</dbReference>
<dbReference type="Proteomes" id="UP001500212">
    <property type="component" value="Unassembled WGS sequence"/>
</dbReference>
<keyword evidence="3" id="KW-1185">Reference proteome</keyword>